<keyword evidence="1" id="KW-1133">Transmembrane helix</keyword>
<feature type="transmembrane region" description="Helical" evidence="1">
    <location>
        <begin position="110"/>
        <end position="134"/>
    </location>
</feature>
<reference evidence="2 3" key="1">
    <citation type="submission" date="2019-07" db="EMBL/GenBank/DDBJ databases">
        <title>Whole genome shotgun sequence of Methylobacterium haplocladii NBRC 107714.</title>
        <authorList>
            <person name="Hosoyama A."/>
            <person name="Uohara A."/>
            <person name="Ohji S."/>
            <person name="Ichikawa N."/>
        </authorList>
    </citation>
    <scope>NUCLEOTIDE SEQUENCE [LARGE SCALE GENOMIC DNA]</scope>
    <source>
        <strain evidence="2 3">NBRC 107714</strain>
    </source>
</reference>
<organism evidence="2 3">
    <name type="scientific">Methylobacterium haplocladii</name>
    <dbReference type="NCBI Taxonomy" id="1176176"/>
    <lineage>
        <taxon>Bacteria</taxon>
        <taxon>Pseudomonadati</taxon>
        <taxon>Pseudomonadota</taxon>
        <taxon>Alphaproteobacteria</taxon>
        <taxon>Hyphomicrobiales</taxon>
        <taxon>Methylobacteriaceae</taxon>
        <taxon>Methylobacterium</taxon>
    </lineage>
</organism>
<keyword evidence="1" id="KW-0812">Transmembrane</keyword>
<evidence type="ECO:0000313" key="2">
    <source>
        <dbReference type="EMBL" id="GEP00848.1"/>
    </source>
</evidence>
<evidence type="ECO:0000313" key="3">
    <source>
        <dbReference type="Proteomes" id="UP000321258"/>
    </source>
</evidence>
<keyword evidence="1" id="KW-0472">Membrane</keyword>
<protein>
    <recommendedName>
        <fullName evidence="4">Iron transporter</fullName>
    </recommendedName>
</protein>
<keyword evidence="3" id="KW-1185">Reference proteome</keyword>
<feature type="transmembrane region" description="Helical" evidence="1">
    <location>
        <begin position="12"/>
        <end position="35"/>
    </location>
</feature>
<name>A0A512IT11_9HYPH</name>
<feature type="transmembrane region" description="Helical" evidence="1">
    <location>
        <begin position="167"/>
        <end position="186"/>
    </location>
</feature>
<dbReference type="EMBL" id="BJZT01000036">
    <property type="protein sequence ID" value="GEP00848.1"/>
    <property type="molecule type" value="Genomic_DNA"/>
</dbReference>
<gene>
    <name evidence="2" type="ORF">MHA02_32350</name>
</gene>
<dbReference type="AlphaFoldDB" id="A0A512IT11"/>
<evidence type="ECO:0000256" key="1">
    <source>
        <dbReference type="SAM" id="Phobius"/>
    </source>
</evidence>
<feature type="transmembrane region" description="Helical" evidence="1">
    <location>
        <begin position="140"/>
        <end position="160"/>
    </location>
</feature>
<dbReference type="Proteomes" id="UP000321258">
    <property type="component" value="Unassembled WGS sequence"/>
</dbReference>
<accession>A0A512IT11</accession>
<evidence type="ECO:0008006" key="4">
    <source>
        <dbReference type="Google" id="ProtNLM"/>
    </source>
</evidence>
<comment type="caution">
    <text evidence="2">The sequence shown here is derived from an EMBL/GenBank/DDBJ whole genome shotgun (WGS) entry which is preliminary data.</text>
</comment>
<sequence length="192" mass="20000">MQSDGPETGDAVGVLPVACSFMICAVFSASVVSGVRTRHCTGFRISIRCRGKALESFHKIPVARCLNGLLPDEARRPVIDADGFDRRVLEPMATGRTLGRGYRAAVAGRVLLALVGGYALAALATAVLSLTLPLDPAEAVTVATLLSFAVMAVAVLFVFAARSLHVATLWLGLPIGALGLGLWLLVRTGGST</sequence>
<proteinExistence type="predicted"/>